<dbReference type="GeneID" id="14873779"/>
<protein>
    <submittedName>
        <fullName evidence="2">Uncharacterized protein</fullName>
    </submittedName>
</protein>
<dbReference type="EMBL" id="GL883010">
    <property type="protein sequence ID" value="EGG20894.1"/>
    <property type="molecule type" value="Genomic_DNA"/>
</dbReference>
<name>F4PTL2_CACFS</name>
<accession>F4PTL2</accession>
<dbReference type="RefSeq" id="XP_004358744.1">
    <property type="nucleotide sequence ID" value="XM_004358687.1"/>
</dbReference>
<proteinExistence type="predicted"/>
<gene>
    <name evidence="2" type="ORF">DFA_00759</name>
</gene>
<dbReference type="Proteomes" id="UP000007797">
    <property type="component" value="Unassembled WGS sequence"/>
</dbReference>
<sequence length="80" mass="9031">MSTNNNTTTTTTTSTTTTTATSTTLSAVNNMTGLNGIIRRADIDTNEINYEYEDGIPHDERFRGFVNQGKREKQRKKERN</sequence>
<keyword evidence="3" id="KW-1185">Reference proteome</keyword>
<organism evidence="2 3">
    <name type="scientific">Cavenderia fasciculata</name>
    <name type="common">Slime mold</name>
    <name type="synonym">Dictyostelium fasciculatum</name>
    <dbReference type="NCBI Taxonomy" id="261658"/>
    <lineage>
        <taxon>Eukaryota</taxon>
        <taxon>Amoebozoa</taxon>
        <taxon>Evosea</taxon>
        <taxon>Eumycetozoa</taxon>
        <taxon>Dictyostelia</taxon>
        <taxon>Acytosteliales</taxon>
        <taxon>Cavenderiaceae</taxon>
        <taxon>Cavenderia</taxon>
    </lineage>
</organism>
<reference evidence="3" key="1">
    <citation type="journal article" date="2011" name="Genome Res.">
        <title>Phylogeny-wide analysis of social amoeba genomes highlights ancient origins for complex intercellular communication.</title>
        <authorList>
            <person name="Heidel A.J."/>
            <person name="Lawal H.M."/>
            <person name="Felder M."/>
            <person name="Schilde C."/>
            <person name="Helps N.R."/>
            <person name="Tunggal B."/>
            <person name="Rivero F."/>
            <person name="John U."/>
            <person name="Schleicher M."/>
            <person name="Eichinger L."/>
            <person name="Platzer M."/>
            <person name="Noegel A.A."/>
            <person name="Schaap P."/>
            <person name="Gloeckner G."/>
        </authorList>
    </citation>
    <scope>NUCLEOTIDE SEQUENCE [LARGE SCALE GENOMIC DNA]</scope>
    <source>
        <strain evidence="3">SH3</strain>
    </source>
</reference>
<evidence type="ECO:0000313" key="3">
    <source>
        <dbReference type="Proteomes" id="UP000007797"/>
    </source>
</evidence>
<dbReference type="KEGG" id="dfa:DFA_00759"/>
<evidence type="ECO:0000256" key="1">
    <source>
        <dbReference type="SAM" id="MobiDB-lite"/>
    </source>
</evidence>
<feature type="region of interest" description="Disordered" evidence="1">
    <location>
        <begin position="57"/>
        <end position="80"/>
    </location>
</feature>
<evidence type="ECO:0000313" key="2">
    <source>
        <dbReference type="EMBL" id="EGG20894.1"/>
    </source>
</evidence>
<dbReference type="AlphaFoldDB" id="F4PTL2"/>